<dbReference type="PANTHER" id="PTHR37165:SF1">
    <property type="entry name" value="TYPE 1 ENCAPSULIN SHELL PROTEIN"/>
    <property type="match status" value="1"/>
</dbReference>
<sequence>MNNLHRKLAPISDAAWAEIEQEAARTLKRHLGGRKVVDVNGPKGFDLSAIGTGHVERIDGPADGVHAVRREVRPLVELRVPFTLSRQAIDDVERGSLDSDWEPLKEAARRIAFAEDSVIFDGYVAAGIRGIREEASNAAVTLPADVAAYPLAVAQAVSRLRLAGVEGPYALVLGQSAYTLASGGSDDGYPILEHVERMVEGGVIWAPGIEGGLVLSTRGGDFELDLGQDFSIGYQSHDAASVTLYLQESLTFRTLTTEAAVRLDNAPAKR</sequence>
<dbReference type="PANTHER" id="PTHR37165">
    <property type="entry name" value="PEPTIDASE U56 FAMILY"/>
    <property type="match status" value="1"/>
</dbReference>
<organism evidence="4 5">
    <name type="scientific">Verticiella sediminum</name>
    <dbReference type="NCBI Taxonomy" id="1247510"/>
    <lineage>
        <taxon>Bacteria</taxon>
        <taxon>Pseudomonadati</taxon>
        <taxon>Pseudomonadota</taxon>
        <taxon>Betaproteobacteria</taxon>
        <taxon>Burkholderiales</taxon>
        <taxon>Alcaligenaceae</taxon>
        <taxon>Verticiella</taxon>
    </lineage>
</organism>
<proteinExistence type="inferred from homology"/>
<dbReference type="NCBIfam" id="NF041155">
    <property type="entry name" value="encap_f1"/>
    <property type="match status" value="1"/>
</dbReference>
<keyword evidence="3" id="KW-1284">Encapsulin nanocompartment</keyword>
<comment type="similarity">
    <text evidence="2">Belongs to the encapsulin family. Family 1 subfamily.</text>
</comment>
<dbReference type="OrthoDB" id="2922at2"/>
<dbReference type="Pfam" id="PF04454">
    <property type="entry name" value="Linocin_M18"/>
    <property type="match status" value="1"/>
</dbReference>
<dbReference type="AlphaFoldDB" id="A0A556ARE5"/>
<keyword evidence="5" id="KW-1185">Reference proteome</keyword>
<evidence type="ECO:0000313" key="4">
    <source>
        <dbReference type="EMBL" id="TSH94965.1"/>
    </source>
</evidence>
<dbReference type="Proteomes" id="UP000318405">
    <property type="component" value="Unassembled WGS sequence"/>
</dbReference>
<protein>
    <submittedName>
        <fullName evidence="4">Bacteriocin</fullName>
    </submittedName>
</protein>
<dbReference type="PIRSF" id="PIRSF019254">
    <property type="entry name" value="CFP29"/>
    <property type="match status" value="1"/>
</dbReference>
<dbReference type="GO" id="GO:0140737">
    <property type="term" value="C:encapsulin nanocompartment"/>
    <property type="evidence" value="ECO:0007669"/>
    <property type="project" value="UniProtKB-SubCell"/>
</dbReference>
<dbReference type="Gene3D" id="3.30.2320.10">
    <property type="entry name" value="hypothetical protein PF0899 domain"/>
    <property type="match status" value="1"/>
</dbReference>
<name>A0A556ARE5_9BURK</name>
<dbReference type="Gene3D" id="3.30.2400.30">
    <property type="match status" value="1"/>
</dbReference>
<gene>
    <name evidence="4" type="ORF">FOZ76_10830</name>
</gene>
<dbReference type="EMBL" id="VLTJ01000022">
    <property type="protein sequence ID" value="TSH94965.1"/>
    <property type="molecule type" value="Genomic_DNA"/>
</dbReference>
<accession>A0A556ARE5</accession>
<comment type="subcellular location">
    <subcellularLocation>
        <location evidence="1">Encapsulin nanocompartment</location>
    </subcellularLocation>
</comment>
<evidence type="ECO:0000256" key="1">
    <source>
        <dbReference type="ARBA" id="ARBA00033738"/>
    </source>
</evidence>
<reference evidence="4 5" key="1">
    <citation type="submission" date="2019-07" db="EMBL/GenBank/DDBJ databases">
        <title>Qingshengfaniella alkalisoli gen. nov., sp. nov., isolated from saline soil.</title>
        <authorList>
            <person name="Xu L."/>
            <person name="Huang X.-X."/>
            <person name="Sun J.-Q."/>
        </authorList>
    </citation>
    <scope>NUCLEOTIDE SEQUENCE [LARGE SCALE GENOMIC DNA]</scope>
    <source>
        <strain evidence="4 5">DSM 27279</strain>
    </source>
</reference>
<dbReference type="InterPro" id="IPR051429">
    <property type="entry name" value="Encapsulin_nc"/>
</dbReference>
<dbReference type="RefSeq" id="WP_143948277.1">
    <property type="nucleotide sequence ID" value="NZ_BAABMB010000002.1"/>
</dbReference>
<dbReference type="InterPro" id="IPR007544">
    <property type="entry name" value="ENCAP"/>
</dbReference>
<comment type="caution">
    <text evidence="4">The sequence shown here is derived from an EMBL/GenBank/DDBJ whole genome shotgun (WGS) entry which is preliminary data.</text>
</comment>
<evidence type="ECO:0000256" key="3">
    <source>
        <dbReference type="ARBA" id="ARBA00033787"/>
    </source>
</evidence>
<evidence type="ECO:0000256" key="2">
    <source>
        <dbReference type="ARBA" id="ARBA00033743"/>
    </source>
</evidence>
<evidence type="ECO:0000313" key="5">
    <source>
        <dbReference type="Proteomes" id="UP000318405"/>
    </source>
</evidence>